<evidence type="ECO:0000313" key="2">
    <source>
        <dbReference type="Proteomes" id="UP000184386"/>
    </source>
</evidence>
<gene>
    <name evidence="1" type="ORF">SAMN02745136_00142</name>
</gene>
<keyword evidence="2" id="KW-1185">Reference proteome</keyword>
<dbReference type="PANTHER" id="PTHR32305:SF15">
    <property type="entry name" value="PROTEIN RHSA-RELATED"/>
    <property type="match status" value="1"/>
</dbReference>
<proteinExistence type="predicted"/>
<dbReference type="InterPro" id="IPR022385">
    <property type="entry name" value="Rhs_assc_core"/>
</dbReference>
<dbReference type="STRING" id="1121322.SAMN02745136_00142"/>
<reference evidence="1 2" key="1">
    <citation type="submission" date="2016-11" db="EMBL/GenBank/DDBJ databases">
        <authorList>
            <person name="Jaros S."/>
            <person name="Januszkiewicz K."/>
            <person name="Wedrychowicz H."/>
        </authorList>
    </citation>
    <scope>NUCLEOTIDE SEQUENCE [LARGE SCALE GENOMIC DNA]</scope>
    <source>
        <strain evidence="1 2">DSM 15929</strain>
    </source>
</reference>
<dbReference type="EMBL" id="FRAC01000006">
    <property type="protein sequence ID" value="SHJ48119.1"/>
    <property type="molecule type" value="Genomic_DNA"/>
</dbReference>
<dbReference type="RefSeq" id="WP_073271859.1">
    <property type="nucleotide sequence ID" value="NZ_FRAC01000006.1"/>
</dbReference>
<dbReference type="InterPro" id="IPR050708">
    <property type="entry name" value="T6SS_VgrG/RHS"/>
</dbReference>
<name>A0A1M6JN20_9FIRM</name>
<organism evidence="1 2">
    <name type="scientific">Anaerocolumna jejuensis DSM 15929</name>
    <dbReference type="NCBI Taxonomy" id="1121322"/>
    <lineage>
        <taxon>Bacteria</taxon>
        <taxon>Bacillati</taxon>
        <taxon>Bacillota</taxon>
        <taxon>Clostridia</taxon>
        <taxon>Lachnospirales</taxon>
        <taxon>Lachnospiraceae</taxon>
        <taxon>Anaerocolumna</taxon>
    </lineage>
</organism>
<dbReference type="AlphaFoldDB" id="A0A1M6JN20"/>
<sequence>MEQNPYILMTVPDCWHRGRRVGGAVKENGKLAESYTFDSAGMLSKVINADKGMTSSYAYDGTGNRVSSEVKSDGIRKNKKEYVIDTQSAYGDIVGAIDTTEGGNTKTSYFTYGKGLVSTDNDGIMGYYRTDEKNTVTDILDKTGAVKASLSNDEFGKLLSKDGMDKGNTVQVAIFAFTGHVYDDNSGLYYAKARYYDAEIGRFISEDSYKGDNSIIISLNLYIYTSNIPVINIDPTGHVFKNTMVNDGGSGHGSFDKAKLVRGRI</sequence>
<dbReference type="Gene3D" id="2.180.10.10">
    <property type="entry name" value="RHS repeat-associated core"/>
    <property type="match status" value="1"/>
</dbReference>
<dbReference type="NCBIfam" id="TIGR03696">
    <property type="entry name" value="Rhs_assc_core"/>
    <property type="match status" value="1"/>
</dbReference>
<evidence type="ECO:0000313" key="1">
    <source>
        <dbReference type="EMBL" id="SHJ48119.1"/>
    </source>
</evidence>
<protein>
    <submittedName>
        <fullName evidence="1">RHS repeat-associated core domain-containing protein</fullName>
    </submittedName>
</protein>
<dbReference type="Proteomes" id="UP000184386">
    <property type="component" value="Unassembled WGS sequence"/>
</dbReference>
<accession>A0A1M6JN20</accession>
<dbReference type="PANTHER" id="PTHR32305">
    <property type="match status" value="1"/>
</dbReference>